<keyword evidence="5 6" id="KW-0472">Membrane</keyword>
<feature type="transmembrane region" description="Helical" evidence="6">
    <location>
        <begin position="145"/>
        <end position="161"/>
    </location>
</feature>
<feature type="transmembrane region" description="Helical" evidence="6">
    <location>
        <begin position="280"/>
        <end position="302"/>
    </location>
</feature>
<keyword evidence="2" id="KW-0808">Transferase</keyword>
<protein>
    <recommendedName>
        <fullName evidence="9">Phospho-N-acetylmuramoyl-pentapeptide-transferase</fullName>
    </recommendedName>
</protein>
<evidence type="ECO:0000313" key="8">
    <source>
        <dbReference type="Proteomes" id="UP000176429"/>
    </source>
</evidence>
<evidence type="ECO:0000256" key="1">
    <source>
        <dbReference type="ARBA" id="ARBA00004141"/>
    </source>
</evidence>
<evidence type="ECO:0000256" key="2">
    <source>
        <dbReference type="ARBA" id="ARBA00022679"/>
    </source>
</evidence>
<keyword evidence="4 6" id="KW-1133">Transmembrane helix</keyword>
<evidence type="ECO:0000256" key="3">
    <source>
        <dbReference type="ARBA" id="ARBA00022692"/>
    </source>
</evidence>
<organism evidence="7 8">
    <name type="scientific">Candidatus Taylorbacteria bacterium RIFCSPLOWO2_02_FULL_46_40</name>
    <dbReference type="NCBI Taxonomy" id="1802329"/>
    <lineage>
        <taxon>Bacteria</taxon>
        <taxon>Candidatus Tayloriibacteriota</taxon>
    </lineage>
</organism>
<feature type="transmembrane region" description="Helical" evidence="6">
    <location>
        <begin position="338"/>
        <end position="355"/>
    </location>
</feature>
<dbReference type="AlphaFoldDB" id="A0A1G2NYU1"/>
<dbReference type="InterPro" id="IPR000715">
    <property type="entry name" value="Glycosyl_transferase_4"/>
</dbReference>
<proteinExistence type="predicted"/>
<feature type="transmembrane region" description="Helical" evidence="6">
    <location>
        <begin position="66"/>
        <end position="85"/>
    </location>
</feature>
<evidence type="ECO:0008006" key="9">
    <source>
        <dbReference type="Google" id="ProtNLM"/>
    </source>
</evidence>
<gene>
    <name evidence="7" type="ORF">A3H68_02530</name>
</gene>
<feature type="transmembrane region" description="Helical" evidence="6">
    <location>
        <begin position="105"/>
        <end position="125"/>
    </location>
</feature>
<dbReference type="GO" id="GO:0016780">
    <property type="term" value="F:phosphotransferase activity, for other substituted phosphate groups"/>
    <property type="evidence" value="ECO:0007669"/>
    <property type="project" value="InterPro"/>
</dbReference>
<evidence type="ECO:0000256" key="4">
    <source>
        <dbReference type="ARBA" id="ARBA00022989"/>
    </source>
</evidence>
<dbReference type="PANTHER" id="PTHR22926">
    <property type="entry name" value="PHOSPHO-N-ACETYLMURAMOYL-PENTAPEPTIDE-TRANSFERASE"/>
    <property type="match status" value="1"/>
</dbReference>
<keyword evidence="3 6" id="KW-0812">Transmembrane</keyword>
<dbReference type="EMBL" id="MHSH01000050">
    <property type="protein sequence ID" value="OHA40521.1"/>
    <property type="molecule type" value="Genomic_DNA"/>
</dbReference>
<feature type="transmembrane region" description="Helical" evidence="6">
    <location>
        <begin position="6"/>
        <end position="30"/>
    </location>
</feature>
<dbReference type="GO" id="GO:0005886">
    <property type="term" value="C:plasma membrane"/>
    <property type="evidence" value="ECO:0007669"/>
    <property type="project" value="TreeGrafter"/>
</dbReference>
<accession>A0A1G2NYU1</accession>
<sequence length="356" mass="39066">MEDVIKIFISAATSFFLGMMMTPLLTHYLYKYKAWKKAPGKIALDGSNAQVYGSLHGEMEIKTPRMGGLIIWVSTAVTALIYILSASVFDTEFFARMNFISRSQTWLPLFAIIVGGLVGLSDDLLEIREKRESDRSGGLSLNKRLLIVGAIALFAALWFYTKLEINAIAIPFDSELYLGILFIPIFVLIALTVYAGGVIDGIDGLAGGVFAVIYSAYAAIAFFQDQPNLAAFCAAVAGSILAFLWYNIPPARFYMSETGSMALTIVLVMVAFLTDTLTEGIGVSALFIIALPLFLTVLSNVLQIASKRFFGRKIFRVAPLHHHFEAIGWSSYKVTMRYWIISVVLGIIGVIFALTG</sequence>
<comment type="caution">
    <text evidence="7">The sequence shown here is derived from an EMBL/GenBank/DDBJ whole genome shotgun (WGS) entry which is preliminary data.</text>
</comment>
<dbReference type="GO" id="GO:0071555">
    <property type="term" value="P:cell wall organization"/>
    <property type="evidence" value="ECO:0007669"/>
    <property type="project" value="TreeGrafter"/>
</dbReference>
<dbReference type="Pfam" id="PF00953">
    <property type="entry name" value="Glycos_transf_4"/>
    <property type="match status" value="1"/>
</dbReference>
<dbReference type="Proteomes" id="UP000176429">
    <property type="component" value="Unassembled WGS sequence"/>
</dbReference>
<name>A0A1G2NYU1_9BACT</name>
<evidence type="ECO:0000256" key="6">
    <source>
        <dbReference type="SAM" id="Phobius"/>
    </source>
</evidence>
<reference evidence="7 8" key="1">
    <citation type="journal article" date="2016" name="Nat. Commun.">
        <title>Thousands of microbial genomes shed light on interconnected biogeochemical processes in an aquifer system.</title>
        <authorList>
            <person name="Anantharaman K."/>
            <person name="Brown C.T."/>
            <person name="Hug L.A."/>
            <person name="Sharon I."/>
            <person name="Castelle C.J."/>
            <person name="Probst A.J."/>
            <person name="Thomas B.C."/>
            <person name="Singh A."/>
            <person name="Wilkins M.J."/>
            <person name="Karaoz U."/>
            <person name="Brodie E.L."/>
            <person name="Williams K.H."/>
            <person name="Hubbard S.S."/>
            <person name="Banfield J.F."/>
        </authorList>
    </citation>
    <scope>NUCLEOTIDE SEQUENCE [LARGE SCALE GENOMIC DNA]</scope>
</reference>
<feature type="transmembrane region" description="Helical" evidence="6">
    <location>
        <begin position="229"/>
        <end position="246"/>
    </location>
</feature>
<feature type="transmembrane region" description="Helical" evidence="6">
    <location>
        <begin position="176"/>
        <end position="197"/>
    </location>
</feature>
<feature type="transmembrane region" description="Helical" evidence="6">
    <location>
        <begin position="204"/>
        <end position="223"/>
    </location>
</feature>
<dbReference type="PANTHER" id="PTHR22926:SF5">
    <property type="entry name" value="PHOSPHO-N-ACETYLMURAMOYL-PENTAPEPTIDE-TRANSFERASE HOMOLOG"/>
    <property type="match status" value="1"/>
</dbReference>
<evidence type="ECO:0000256" key="5">
    <source>
        <dbReference type="ARBA" id="ARBA00023136"/>
    </source>
</evidence>
<comment type="subcellular location">
    <subcellularLocation>
        <location evidence="1">Membrane</location>
        <topology evidence="1">Multi-pass membrane protein</topology>
    </subcellularLocation>
</comment>
<dbReference type="GO" id="GO:0044038">
    <property type="term" value="P:cell wall macromolecule biosynthetic process"/>
    <property type="evidence" value="ECO:0007669"/>
    <property type="project" value="TreeGrafter"/>
</dbReference>
<evidence type="ECO:0000313" key="7">
    <source>
        <dbReference type="EMBL" id="OHA40521.1"/>
    </source>
</evidence>
<feature type="transmembrane region" description="Helical" evidence="6">
    <location>
        <begin position="253"/>
        <end position="274"/>
    </location>
</feature>